<feature type="compositionally biased region" description="Polar residues" evidence="1">
    <location>
        <begin position="399"/>
        <end position="415"/>
    </location>
</feature>
<keyword evidence="2" id="KW-0472">Membrane</keyword>
<evidence type="ECO:0000313" key="3">
    <source>
        <dbReference type="EMBL" id="KAA6370772.1"/>
    </source>
</evidence>
<dbReference type="Proteomes" id="UP000324800">
    <property type="component" value="Unassembled WGS sequence"/>
</dbReference>
<gene>
    <name evidence="3" type="ORF">EZS28_033701</name>
</gene>
<reference evidence="3 4" key="1">
    <citation type="submission" date="2019-03" db="EMBL/GenBank/DDBJ databases">
        <title>Single cell metagenomics reveals metabolic interactions within the superorganism composed of flagellate Streblomastix strix and complex community of Bacteroidetes bacteria on its surface.</title>
        <authorList>
            <person name="Treitli S.C."/>
            <person name="Kolisko M."/>
            <person name="Husnik F."/>
            <person name="Keeling P."/>
            <person name="Hampl V."/>
        </authorList>
    </citation>
    <scope>NUCLEOTIDE SEQUENCE [LARGE SCALE GENOMIC DNA]</scope>
    <source>
        <strain evidence="3">ST1C</strain>
    </source>
</reference>
<accession>A0A5J4UL66</accession>
<evidence type="ECO:0000256" key="2">
    <source>
        <dbReference type="SAM" id="Phobius"/>
    </source>
</evidence>
<feature type="compositionally biased region" description="Polar residues" evidence="1">
    <location>
        <begin position="337"/>
        <end position="346"/>
    </location>
</feature>
<protein>
    <recommendedName>
        <fullName evidence="5">Right handed beta helix domain-containing protein</fullName>
    </recommendedName>
</protein>
<feature type="region of interest" description="Disordered" evidence="1">
    <location>
        <begin position="399"/>
        <end position="486"/>
    </location>
</feature>
<feature type="compositionally biased region" description="Basic residues" evidence="1">
    <location>
        <begin position="425"/>
        <end position="435"/>
    </location>
</feature>
<feature type="compositionally biased region" description="Basic and acidic residues" evidence="1">
    <location>
        <begin position="321"/>
        <end position="333"/>
    </location>
</feature>
<dbReference type="EMBL" id="SNRW01015074">
    <property type="protein sequence ID" value="KAA6370772.1"/>
    <property type="molecule type" value="Genomic_DNA"/>
</dbReference>
<keyword evidence="2" id="KW-0812">Transmembrane</keyword>
<organism evidence="3 4">
    <name type="scientific">Streblomastix strix</name>
    <dbReference type="NCBI Taxonomy" id="222440"/>
    <lineage>
        <taxon>Eukaryota</taxon>
        <taxon>Metamonada</taxon>
        <taxon>Preaxostyla</taxon>
        <taxon>Oxymonadida</taxon>
        <taxon>Streblomastigidae</taxon>
        <taxon>Streblomastix</taxon>
    </lineage>
</organism>
<name>A0A5J4UL66_9EUKA</name>
<feature type="transmembrane region" description="Helical" evidence="2">
    <location>
        <begin position="284"/>
        <end position="311"/>
    </location>
</feature>
<dbReference type="AlphaFoldDB" id="A0A5J4UL66"/>
<feature type="region of interest" description="Disordered" evidence="1">
    <location>
        <begin position="321"/>
        <end position="346"/>
    </location>
</feature>
<evidence type="ECO:0000256" key="1">
    <source>
        <dbReference type="SAM" id="MobiDB-lite"/>
    </source>
</evidence>
<evidence type="ECO:0008006" key="5">
    <source>
        <dbReference type="Google" id="ProtNLM"/>
    </source>
</evidence>
<keyword evidence="2" id="KW-1133">Transmembrane helix</keyword>
<evidence type="ECO:0000313" key="4">
    <source>
        <dbReference type="Proteomes" id="UP000324800"/>
    </source>
</evidence>
<sequence length="576" mass="64160">MVLAPTDGTQPNDSLFRVINGGELNLDSVRVTRIRSFTSSTCNVALIGSTIRESEGTGIYVSGGTQLTVNSNSSLVSNGERIGSSLSGMQTNVVCNGIDAFGSPINTKIDININAIPSYSSNQETWVFADQKNSCCFTIRSPEFIISVQNIPQAKTGSITISTDYYGSKAVKTTVSESNLNPCDKILSLEIRNSREQIIVQQNLIESTSNAAGAQWESFDKFSFELPSSSFQDTTSQSKYSLRVIEYLKQSQSEWINASLNLGEVQSPTEEEPVDVSSGLSKGVIIGLSVGIPLIILIIVVFIIIFIVLYLDNQKNKEKVKEIEQPDKHEQQREAPSPSQDNQSQLPKEYIVQLDGSNIKDQKQQKDKKPISEEDSIRICGKYGHQVVCQDVEQLAINNQPKHSREQTVNSLPDSSKSKQEKLQKIKRKGKISKSNKTDKNKKAKKEIDNKDIKDRYTQSDERRNSKQSNSNIESKSFDDDSTSMQSSEALSQNLLDKIVGIRAGRKSRIVPDFPGFQNLRHGQSRVLKCHPGLLGPFCNIHPGSAIFQSRFVQLQGKLTEEFKIKIYYKYSKFMV</sequence>
<proteinExistence type="predicted"/>
<comment type="caution">
    <text evidence="3">The sequence shown here is derived from an EMBL/GenBank/DDBJ whole genome shotgun (WGS) entry which is preliminary data.</text>
</comment>
<feature type="compositionally biased region" description="Basic and acidic residues" evidence="1">
    <location>
        <begin position="436"/>
        <end position="465"/>
    </location>
</feature>